<protein>
    <submittedName>
        <fullName evidence="1">Uncharacterized protein</fullName>
    </submittedName>
</protein>
<reference evidence="1 2" key="1">
    <citation type="submission" date="2020-04" db="EMBL/GenBank/DDBJ databases">
        <title>MicrobeNet Type strains.</title>
        <authorList>
            <person name="Nicholson A.C."/>
        </authorList>
    </citation>
    <scope>NUCLEOTIDE SEQUENCE [LARGE SCALE GENOMIC DNA]</scope>
    <source>
        <strain evidence="1 2">DSM 44445</strain>
    </source>
</reference>
<organism evidence="1 2">
    <name type="scientific">Nocardia veterana</name>
    <dbReference type="NCBI Taxonomy" id="132249"/>
    <lineage>
        <taxon>Bacteria</taxon>
        <taxon>Bacillati</taxon>
        <taxon>Actinomycetota</taxon>
        <taxon>Actinomycetes</taxon>
        <taxon>Mycobacteriales</taxon>
        <taxon>Nocardiaceae</taxon>
        <taxon>Nocardia</taxon>
    </lineage>
</organism>
<proteinExistence type="predicted"/>
<dbReference type="RefSeq" id="WP_157171508.1">
    <property type="nucleotide sequence ID" value="NZ_CAWPHS010000004.1"/>
</dbReference>
<dbReference type="AlphaFoldDB" id="A0A7X6LY51"/>
<gene>
    <name evidence="1" type="ORF">HGA07_14320</name>
</gene>
<accession>A0A7X6LY51</accession>
<evidence type="ECO:0000313" key="2">
    <source>
        <dbReference type="Proteomes" id="UP000523447"/>
    </source>
</evidence>
<sequence length="56" mass="6205">MTESDRNAVSISEADWHSIQETLQVLLTHGGDRLLGSARDAELGDVQERRLLDPDS</sequence>
<name>A0A7X6LY51_9NOCA</name>
<comment type="caution">
    <text evidence="1">The sequence shown here is derived from an EMBL/GenBank/DDBJ whole genome shotgun (WGS) entry which is preliminary data.</text>
</comment>
<dbReference type="EMBL" id="JAAXPE010000012">
    <property type="protein sequence ID" value="NKY86805.1"/>
    <property type="molecule type" value="Genomic_DNA"/>
</dbReference>
<keyword evidence="2" id="KW-1185">Reference proteome</keyword>
<evidence type="ECO:0000313" key="1">
    <source>
        <dbReference type="EMBL" id="NKY86805.1"/>
    </source>
</evidence>
<dbReference type="Proteomes" id="UP000523447">
    <property type="component" value="Unassembled WGS sequence"/>
</dbReference>